<dbReference type="InterPro" id="IPR036497">
    <property type="entry name" value="GLTP_sf"/>
</dbReference>
<dbReference type="InterPro" id="IPR014830">
    <property type="entry name" value="Glycolipid_transfer_prot_dom"/>
</dbReference>
<dbReference type="GO" id="GO:1902387">
    <property type="term" value="F:ceramide 1-phosphate binding"/>
    <property type="evidence" value="ECO:0007669"/>
    <property type="project" value="TreeGrafter"/>
</dbReference>
<keyword evidence="1" id="KW-0813">Transport</keyword>
<protein>
    <recommendedName>
        <fullName evidence="2">Glycolipid transfer protein domain-containing protein</fullName>
    </recommendedName>
</protein>
<dbReference type="EMBL" id="JADGJW010000072">
    <property type="protein sequence ID" value="KAJ3225058.1"/>
    <property type="molecule type" value="Genomic_DNA"/>
</dbReference>
<dbReference type="GO" id="GO:0005829">
    <property type="term" value="C:cytosol"/>
    <property type="evidence" value="ECO:0007669"/>
    <property type="project" value="TreeGrafter"/>
</dbReference>
<dbReference type="GO" id="GO:1902388">
    <property type="term" value="F:ceramide 1-phosphate transfer activity"/>
    <property type="evidence" value="ECO:0007669"/>
    <property type="project" value="TreeGrafter"/>
</dbReference>
<dbReference type="FunFam" id="1.10.3520.10:FF:000001">
    <property type="entry name" value="Pleckstrin domain-containing family A member 8"/>
    <property type="match status" value="1"/>
</dbReference>
<dbReference type="GO" id="GO:0016020">
    <property type="term" value="C:membrane"/>
    <property type="evidence" value="ECO:0007669"/>
    <property type="project" value="TreeGrafter"/>
</dbReference>
<evidence type="ECO:0000313" key="4">
    <source>
        <dbReference type="Proteomes" id="UP001211065"/>
    </source>
</evidence>
<dbReference type="Gene3D" id="1.10.3520.10">
    <property type="entry name" value="Glycolipid transfer protein"/>
    <property type="match status" value="1"/>
</dbReference>
<proteinExistence type="predicted"/>
<organism evidence="3 4">
    <name type="scientific">Clydaea vesicula</name>
    <dbReference type="NCBI Taxonomy" id="447962"/>
    <lineage>
        <taxon>Eukaryota</taxon>
        <taxon>Fungi</taxon>
        <taxon>Fungi incertae sedis</taxon>
        <taxon>Chytridiomycota</taxon>
        <taxon>Chytridiomycota incertae sedis</taxon>
        <taxon>Chytridiomycetes</taxon>
        <taxon>Lobulomycetales</taxon>
        <taxon>Lobulomycetaceae</taxon>
        <taxon>Clydaea</taxon>
    </lineage>
</organism>
<gene>
    <name evidence="3" type="ORF">HK099_007433</name>
</gene>
<feature type="domain" description="Glycolipid transfer protein" evidence="2">
    <location>
        <begin position="24"/>
        <end position="161"/>
    </location>
</feature>
<dbReference type="PANTHER" id="PTHR10219">
    <property type="entry name" value="GLYCOLIPID TRANSFER PROTEIN-RELATED"/>
    <property type="match status" value="1"/>
</dbReference>
<evidence type="ECO:0000256" key="1">
    <source>
        <dbReference type="ARBA" id="ARBA00022448"/>
    </source>
</evidence>
<dbReference type="Pfam" id="PF08718">
    <property type="entry name" value="GLTP"/>
    <property type="match status" value="1"/>
</dbReference>
<keyword evidence="4" id="KW-1185">Reference proteome</keyword>
<reference evidence="3" key="1">
    <citation type="submission" date="2020-05" db="EMBL/GenBank/DDBJ databases">
        <title>Phylogenomic resolution of chytrid fungi.</title>
        <authorList>
            <person name="Stajich J.E."/>
            <person name="Amses K."/>
            <person name="Simmons R."/>
            <person name="Seto K."/>
            <person name="Myers J."/>
            <person name="Bonds A."/>
            <person name="Quandt C.A."/>
            <person name="Barry K."/>
            <person name="Liu P."/>
            <person name="Grigoriev I."/>
            <person name="Longcore J.E."/>
            <person name="James T.Y."/>
        </authorList>
    </citation>
    <scope>NUCLEOTIDE SEQUENCE</scope>
    <source>
        <strain evidence="3">JEL0476</strain>
    </source>
</reference>
<sequence length="198" mass="22374">MSQTFFDNLPKNFTDVTISASGEIDVLTFLEATESMLKLFDVINATAFSPVKSDMTGNISKIRTKFLENPANSTLQAIVLSEQDQKKKIATEGLLWLKRGLEFTSQALRRNVDSPDEELTVSFGEAYKVTLSKFHSFIIKPVFAMAMKACPYRKDFYAKLGDNQDKVKQDLNTWLTAFEKIVKILSDFYTAGKHDKGF</sequence>
<accession>A0AAD5U9G8</accession>
<name>A0AAD5U9G8_9FUNG</name>
<evidence type="ECO:0000259" key="2">
    <source>
        <dbReference type="Pfam" id="PF08718"/>
    </source>
</evidence>
<comment type="caution">
    <text evidence="3">The sequence shown here is derived from an EMBL/GenBank/DDBJ whole genome shotgun (WGS) entry which is preliminary data.</text>
</comment>
<dbReference type="PANTHER" id="PTHR10219:SF25">
    <property type="entry name" value="PLECKSTRIN HOMOLOGY DOMAIN-CONTAINING FAMILY A MEMBER 8"/>
    <property type="match status" value="1"/>
</dbReference>
<dbReference type="AlphaFoldDB" id="A0AAD5U9G8"/>
<dbReference type="SUPFAM" id="SSF110004">
    <property type="entry name" value="Glycolipid transfer protein, GLTP"/>
    <property type="match status" value="1"/>
</dbReference>
<evidence type="ECO:0000313" key="3">
    <source>
        <dbReference type="EMBL" id="KAJ3225058.1"/>
    </source>
</evidence>
<dbReference type="Proteomes" id="UP001211065">
    <property type="component" value="Unassembled WGS sequence"/>
</dbReference>